<evidence type="ECO:0008006" key="3">
    <source>
        <dbReference type="Google" id="ProtNLM"/>
    </source>
</evidence>
<dbReference type="Proteomes" id="UP000247792">
    <property type="component" value="Unassembled WGS sequence"/>
</dbReference>
<dbReference type="RefSeq" id="WP_211324405.1">
    <property type="nucleotide sequence ID" value="NZ_QJKB01000011.1"/>
</dbReference>
<proteinExistence type="predicted"/>
<dbReference type="InterPro" id="IPR046149">
    <property type="entry name" value="DUF6151"/>
</dbReference>
<evidence type="ECO:0000313" key="2">
    <source>
        <dbReference type="Proteomes" id="UP000247792"/>
    </source>
</evidence>
<name>A0A318JEH7_9BURK</name>
<dbReference type="Pfam" id="PF19648">
    <property type="entry name" value="DUF6151"/>
    <property type="match status" value="1"/>
</dbReference>
<dbReference type="SUPFAM" id="SSF51316">
    <property type="entry name" value="Mss4-like"/>
    <property type="match status" value="1"/>
</dbReference>
<dbReference type="Gene3D" id="3.90.1590.10">
    <property type="entry name" value="glutathione-dependent formaldehyde- activating enzyme (gfa)"/>
    <property type="match status" value="1"/>
</dbReference>
<keyword evidence="2" id="KW-1185">Reference proteome</keyword>
<gene>
    <name evidence="1" type="ORF">DFR42_11168</name>
</gene>
<accession>A0A318JEH7</accession>
<protein>
    <recommendedName>
        <fullName evidence="3">CENP-V/GFA domain-containing protein</fullName>
    </recommendedName>
</protein>
<organism evidence="1 2">
    <name type="scientific">Undibacterium pigrum</name>
    <dbReference type="NCBI Taxonomy" id="401470"/>
    <lineage>
        <taxon>Bacteria</taxon>
        <taxon>Pseudomonadati</taxon>
        <taxon>Pseudomonadota</taxon>
        <taxon>Betaproteobacteria</taxon>
        <taxon>Burkholderiales</taxon>
        <taxon>Oxalobacteraceae</taxon>
        <taxon>Undibacterium</taxon>
    </lineage>
</organism>
<dbReference type="InterPro" id="IPR011057">
    <property type="entry name" value="Mss4-like_sf"/>
</dbReference>
<sequence length="192" mass="21221">MKKHAIQCKCGTLRGQLEGRGVHNRLICYCKDCRAFAHFLGKADEILDKQGGTEIVQVAQPRLHFSQGEDQLAAVRLSETGMLRWYAACCNSPIGNTVADHKVSFIGLIHVALDRSRMDQDFGTNIALVSTDSALGDPKPVQRGLPGVIARFMWILATTRISGRYKNSELFSTTGEPRVIPLVLDDSNRPQQ</sequence>
<comment type="caution">
    <text evidence="1">The sequence shown here is derived from an EMBL/GenBank/DDBJ whole genome shotgun (WGS) entry which is preliminary data.</text>
</comment>
<dbReference type="AlphaFoldDB" id="A0A318JEH7"/>
<evidence type="ECO:0000313" key="1">
    <source>
        <dbReference type="EMBL" id="PXX38702.1"/>
    </source>
</evidence>
<reference evidence="1 2" key="1">
    <citation type="submission" date="2018-05" db="EMBL/GenBank/DDBJ databases">
        <title>Genomic Encyclopedia of Type Strains, Phase IV (KMG-IV): sequencing the most valuable type-strain genomes for metagenomic binning, comparative biology and taxonomic classification.</title>
        <authorList>
            <person name="Goeker M."/>
        </authorList>
    </citation>
    <scope>NUCLEOTIDE SEQUENCE [LARGE SCALE GENOMIC DNA]</scope>
    <source>
        <strain evidence="1 2">DSM 19792</strain>
    </source>
</reference>
<dbReference type="EMBL" id="QJKB01000011">
    <property type="protein sequence ID" value="PXX38702.1"/>
    <property type="molecule type" value="Genomic_DNA"/>
</dbReference>